<feature type="transmembrane region" description="Helical" evidence="5">
    <location>
        <begin position="106"/>
        <end position="127"/>
    </location>
</feature>
<gene>
    <name evidence="7" type="ORF">QBC34DRAFT_412531</name>
</gene>
<dbReference type="Pfam" id="PF07690">
    <property type="entry name" value="MFS_1"/>
    <property type="match status" value="1"/>
</dbReference>
<evidence type="ECO:0000256" key="3">
    <source>
        <dbReference type="ARBA" id="ARBA00022989"/>
    </source>
</evidence>
<dbReference type="PANTHER" id="PTHR23502:SF59">
    <property type="entry name" value="MULTIDRUG TRANSPORTER, PUTATIVE (AFU_ORTHOLOGUE AFUA_1G10370)-RELATED"/>
    <property type="match status" value="1"/>
</dbReference>
<reference evidence="7" key="1">
    <citation type="journal article" date="2023" name="Mol. Phylogenet. Evol.">
        <title>Genome-scale phylogeny and comparative genomics of the fungal order Sordariales.</title>
        <authorList>
            <person name="Hensen N."/>
            <person name="Bonometti L."/>
            <person name="Westerberg I."/>
            <person name="Brannstrom I.O."/>
            <person name="Guillou S."/>
            <person name="Cros-Aarteil S."/>
            <person name="Calhoun S."/>
            <person name="Haridas S."/>
            <person name="Kuo A."/>
            <person name="Mondo S."/>
            <person name="Pangilinan J."/>
            <person name="Riley R."/>
            <person name="LaButti K."/>
            <person name="Andreopoulos B."/>
            <person name="Lipzen A."/>
            <person name="Chen C."/>
            <person name="Yan M."/>
            <person name="Daum C."/>
            <person name="Ng V."/>
            <person name="Clum A."/>
            <person name="Steindorff A."/>
            <person name="Ohm R.A."/>
            <person name="Martin F."/>
            <person name="Silar P."/>
            <person name="Natvig D.O."/>
            <person name="Lalanne C."/>
            <person name="Gautier V."/>
            <person name="Ament-Velasquez S.L."/>
            <person name="Kruys A."/>
            <person name="Hutchinson M.I."/>
            <person name="Powell A.J."/>
            <person name="Barry K."/>
            <person name="Miller A.N."/>
            <person name="Grigoriev I.V."/>
            <person name="Debuchy R."/>
            <person name="Gladieux P."/>
            <person name="Hiltunen Thoren M."/>
            <person name="Johannesson H."/>
        </authorList>
    </citation>
    <scope>NUCLEOTIDE SEQUENCE</scope>
    <source>
        <strain evidence="7">PSN243</strain>
    </source>
</reference>
<keyword evidence="8" id="KW-1185">Reference proteome</keyword>
<evidence type="ECO:0000256" key="5">
    <source>
        <dbReference type="SAM" id="Phobius"/>
    </source>
</evidence>
<feature type="transmembrane region" description="Helical" evidence="5">
    <location>
        <begin position="237"/>
        <end position="261"/>
    </location>
</feature>
<name>A0AAV9GBX7_9PEZI</name>
<dbReference type="GO" id="GO:0005886">
    <property type="term" value="C:plasma membrane"/>
    <property type="evidence" value="ECO:0007669"/>
    <property type="project" value="TreeGrafter"/>
</dbReference>
<keyword evidence="3 5" id="KW-1133">Transmembrane helix</keyword>
<dbReference type="EMBL" id="MU865961">
    <property type="protein sequence ID" value="KAK4445945.1"/>
    <property type="molecule type" value="Genomic_DNA"/>
</dbReference>
<feature type="transmembrane region" description="Helical" evidence="5">
    <location>
        <begin position="346"/>
        <end position="373"/>
    </location>
</feature>
<evidence type="ECO:0000313" key="7">
    <source>
        <dbReference type="EMBL" id="KAK4445945.1"/>
    </source>
</evidence>
<proteinExistence type="predicted"/>
<evidence type="ECO:0000256" key="1">
    <source>
        <dbReference type="ARBA" id="ARBA00004141"/>
    </source>
</evidence>
<dbReference type="PROSITE" id="PS50850">
    <property type="entry name" value="MFS"/>
    <property type="match status" value="1"/>
</dbReference>
<feature type="transmembrane region" description="Helical" evidence="5">
    <location>
        <begin position="43"/>
        <end position="64"/>
    </location>
</feature>
<dbReference type="InterPro" id="IPR020846">
    <property type="entry name" value="MFS_dom"/>
</dbReference>
<accession>A0AAV9GBX7</accession>
<comment type="caution">
    <text evidence="7">The sequence shown here is derived from an EMBL/GenBank/DDBJ whole genome shotgun (WGS) entry which is preliminary data.</text>
</comment>
<keyword evidence="4 5" id="KW-0472">Membrane</keyword>
<evidence type="ECO:0000256" key="4">
    <source>
        <dbReference type="ARBA" id="ARBA00023136"/>
    </source>
</evidence>
<dbReference type="AlphaFoldDB" id="A0AAV9GBX7"/>
<evidence type="ECO:0000313" key="8">
    <source>
        <dbReference type="Proteomes" id="UP001321760"/>
    </source>
</evidence>
<dbReference type="GO" id="GO:0022857">
    <property type="term" value="F:transmembrane transporter activity"/>
    <property type="evidence" value="ECO:0007669"/>
    <property type="project" value="InterPro"/>
</dbReference>
<evidence type="ECO:0000256" key="2">
    <source>
        <dbReference type="ARBA" id="ARBA00022692"/>
    </source>
</evidence>
<dbReference type="PANTHER" id="PTHR23502">
    <property type="entry name" value="MAJOR FACILITATOR SUPERFAMILY"/>
    <property type="match status" value="1"/>
</dbReference>
<feature type="transmembrane region" description="Helical" evidence="5">
    <location>
        <begin position="165"/>
        <end position="187"/>
    </location>
</feature>
<dbReference type="CDD" id="cd17323">
    <property type="entry name" value="MFS_Tpo1_MDR_like"/>
    <property type="match status" value="1"/>
</dbReference>
<comment type="subcellular location">
    <subcellularLocation>
        <location evidence="1">Membrane</location>
        <topology evidence="1">Multi-pass membrane protein</topology>
    </subcellularLocation>
</comment>
<sequence length="453" mass="49367">MNWPLRKKVVTTGLYGFVTMTASWASACYSPGTAQIAAEFNVGNQVSILGTSLFLIGFGIGPLLWAPLSEVFGRRLAVFAPMFVAICFSFGSATAKDFQTLMITRFFGAFFASAPVTNTGGVLGDLFSPAQRGYAIAGYAMAVVGGPLVGPIASTALVIDPHLGWRWTLYLSGILQAFFLLLALLFVDETYPPQLLVHKARHLRITTGNWALHAKHEEWDVSLSDLADKFLLRPVQLLATPICFLIALYASFCYGILYMQLGAIPFIFHDVRGWSDLVSTLPFLCILLGAVLGCALNIYNQLLYNKVYHASGNRPVPERRLPPMMLGSVLFASGQFLTGWTSSPSIHWIVPCIGLVLLGTGFFTIFQAALNYLVDTFQMYAASAVAANTFLRSCFACAFPLVIGPMYGNLGVGPGSSIPAGFAVLLVPVPFVFYVFGKRIRRRGKWSRGSVWD</sequence>
<feature type="transmembrane region" description="Helical" evidence="5">
    <location>
        <begin position="418"/>
        <end position="437"/>
    </location>
</feature>
<feature type="domain" description="Major facilitator superfamily (MFS) profile" evidence="6">
    <location>
        <begin position="1"/>
        <end position="440"/>
    </location>
</feature>
<evidence type="ECO:0000259" key="6">
    <source>
        <dbReference type="PROSITE" id="PS50850"/>
    </source>
</evidence>
<dbReference type="InterPro" id="IPR036259">
    <property type="entry name" value="MFS_trans_sf"/>
</dbReference>
<dbReference type="InterPro" id="IPR011701">
    <property type="entry name" value="MFS"/>
</dbReference>
<organism evidence="7 8">
    <name type="scientific">Podospora aff. communis PSN243</name>
    <dbReference type="NCBI Taxonomy" id="3040156"/>
    <lineage>
        <taxon>Eukaryota</taxon>
        <taxon>Fungi</taxon>
        <taxon>Dikarya</taxon>
        <taxon>Ascomycota</taxon>
        <taxon>Pezizomycotina</taxon>
        <taxon>Sordariomycetes</taxon>
        <taxon>Sordariomycetidae</taxon>
        <taxon>Sordariales</taxon>
        <taxon>Podosporaceae</taxon>
        <taxon>Podospora</taxon>
    </lineage>
</organism>
<dbReference type="SUPFAM" id="SSF103473">
    <property type="entry name" value="MFS general substrate transporter"/>
    <property type="match status" value="1"/>
</dbReference>
<reference evidence="7" key="2">
    <citation type="submission" date="2023-05" db="EMBL/GenBank/DDBJ databases">
        <authorList>
            <consortium name="Lawrence Berkeley National Laboratory"/>
            <person name="Steindorff A."/>
            <person name="Hensen N."/>
            <person name="Bonometti L."/>
            <person name="Westerberg I."/>
            <person name="Brannstrom I.O."/>
            <person name="Guillou S."/>
            <person name="Cros-Aarteil S."/>
            <person name="Calhoun S."/>
            <person name="Haridas S."/>
            <person name="Kuo A."/>
            <person name="Mondo S."/>
            <person name="Pangilinan J."/>
            <person name="Riley R."/>
            <person name="Labutti K."/>
            <person name="Andreopoulos B."/>
            <person name="Lipzen A."/>
            <person name="Chen C."/>
            <person name="Yanf M."/>
            <person name="Daum C."/>
            <person name="Ng V."/>
            <person name="Clum A."/>
            <person name="Ohm R."/>
            <person name="Martin F."/>
            <person name="Silar P."/>
            <person name="Natvig D."/>
            <person name="Lalanne C."/>
            <person name="Gautier V."/>
            <person name="Ament-Velasquez S.L."/>
            <person name="Kruys A."/>
            <person name="Hutchinson M.I."/>
            <person name="Powell A.J."/>
            <person name="Barry K."/>
            <person name="Miller A.N."/>
            <person name="Grigoriev I.V."/>
            <person name="Debuchy R."/>
            <person name="Gladieux P."/>
            <person name="Thoren M.H."/>
            <person name="Johannesson H."/>
        </authorList>
    </citation>
    <scope>NUCLEOTIDE SEQUENCE</scope>
    <source>
        <strain evidence="7">PSN243</strain>
    </source>
</reference>
<dbReference type="Proteomes" id="UP001321760">
    <property type="component" value="Unassembled WGS sequence"/>
</dbReference>
<dbReference type="Gene3D" id="1.20.1250.20">
    <property type="entry name" value="MFS general substrate transporter like domains"/>
    <property type="match status" value="1"/>
</dbReference>
<dbReference type="PROSITE" id="PS51257">
    <property type="entry name" value="PROKAR_LIPOPROTEIN"/>
    <property type="match status" value="1"/>
</dbReference>
<feature type="transmembrane region" description="Helical" evidence="5">
    <location>
        <begin position="385"/>
        <end position="406"/>
    </location>
</feature>
<feature type="transmembrane region" description="Helical" evidence="5">
    <location>
        <begin position="139"/>
        <end position="159"/>
    </location>
</feature>
<dbReference type="FunFam" id="1.20.1250.20:FF:000011">
    <property type="entry name" value="MFS multidrug transporter, putative"/>
    <property type="match status" value="1"/>
</dbReference>
<feature type="transmembrane region" description="Helical" evidence="5">
    <location>
        <begin position="281"/>
        <end position="300"/>
    </location>
</feature>
<keyword evidence="2 5" id="KW-0812">Transmembrane</keyword>
<feature type="transmembrane region" description="Helical" evidence="5">
    <location>
        <begin position="76"/>
        <end position="94"/>
    </location>
</feature>
<protein>
    <submittedName>
        <fullName evidence="7">MFS general substrate transporter</fullName>
    </submittedName>
</protein>